<organism evidence="3 4">
    <name type="scientific">Mucilaginibacter rigui</name>
    <dbReference type="NCBI Taxonomy" id="534635"/>
    <lineage>
        <taxon>Bacteria</taxon>
        <taxon>Pseudomonadati</taxon>
        <taxon>Bacteroidota</taxon>
        <taxon>Sphingobacteriia</taxon>
        <taxon>Sphingobacteriales</taxon>
        <taxon>Sphingobacteriaceae</taxon>
        <taxon>Mucilaginibacter</taxon>
    </lineage>
</organism>
<proteinExistence type="predicted"/>
<feature type="chain" id="PRO_5045989925" evidence="1">
    <location>
        <begin position="27"/>
        <end position="265"/>
    </location>
</feature>
<dbReference type="EMBL" id="JACWMW010000003">
    <property type="protein sequence ID" value="MBD1386824.1"/>
    <property type="molecule type" value="Genomic_DNA"/>
</dbReference>
<dbReference type="Proteomes" id="UP000618754">
    <property type="component" value="Unassembled WGS sequence"/>
</dbReference>
<dbReference type="PROSITE" id="PS51318">
    <property type="entry name" value="TAT"/>
    <property type="match status" value="1"/>
</dbReference>
<evidence type="ECO:0000259" key="2">
    <source>
        <dbReference type="Pfam" id="PF07978"/>
    </source>
</evidence>
<dbReference type="Gene3D" id="3.30.70.100">
    <property type="match status" value="2"/>
</dbReference>
<feature type="domain" description="NIPSNAP" evidence="2">
    <location>
        <begin position="158"/>
        <end position="263"/>
    </location>
</feature>
<evidence type="ECO:0000256" key="1">
    <source>
        <dbReference type="SAM" id="SignalP"/>
    </source>
</evidence>
<dbReference type="InterPro" id="IPR011008">
    <property type="entry name" value="Dimeric_a/b-barrel"/>
</dbReference>
<evidence type="ECO:0000313" key="4">
    <source>
        <dbReference type="Proteomes" id="UP000618754"/>
    </source>
</evidence>
<name>A0ABR7X8B7_9SPHI</name>
<dbReference type="InterPro" id="IPR012577">
    <property type="entry name" value="NIPSNAP"/>
</dbReference>
<keyword evidence="4" id="KW-1185">Reference proteome</keyword>
<reference evidence="3 4" key="1">
    <citation type="submission" date="2020-09" db="EMBL/GenBank/DDBJ databases">
        <title>Novel species of Mucilaginibacter isolated from a glacier on the Tibetan Plateau.</title>
        <authorList>
            <person name="Liu Q."/>
            <person name="Xin Y.-H."/>
        </authorList>
    </citation>
    <scope>NUCLEOTIDE SEQUENCE [LARGE SCALE GENOMIC DNA]</scope>
    <source>
        <strain evidence="3 4">CGMCC 1.13878</strain>
    </source>
</reference>
<sequence length="265" mass="30586">MKRRSFVKGSLISGAAAAITPAAAMAKPEFNRPPYREHYELRVYTFKSVEQQKTTEDFYRDVFVPKVRKELHEPVGVFTELNPAGQTKLYILIPYNVYERYAGLNYALENDKEYWAKGAAFLNAPANNPAFERMDTSLMQAFMHMRIKQIPPREQRIFELRQYKSASEAAGKKKIEMFNDKGEIDIFKRLGFKPVFFGETIFGNDRPNLTYMVTFKDMEDKAAHWKAFVDDPEWKRISAVPEYADALLVSKITSTMLVPTDYSGI</sequence>
<dbReference type="RefSeq" id="WP_191176645.1">
    <property type="nucleotide sequence ID" value="NZ_JACWMW010000003.1"/>
</dbReference>
<keyword evidence="1" id="KW-0732">Signal</keyword>
<accession>A0ABR7X8B7</accession>
<dbReference type="SUPFAM" id="SSF54909">
    <property type="entry name" value="Dimeric alpha+beta barrel"/>
    <property type="match status" value="2"/>
</dbReference>
<dbReference type="InterPro" id="IPR006311">
    <property type="entry name" value="TAT_signal"/>
</dbReference>
<protein>
    <submittedName>
        <fullName evidence="3">NIPSNAP family protein</fullName>
    </submittedName>
</protein>
<comment type="caution">
    <text evidence="3">The sequence shown here is derived from an EMBL/GenBank/DDBJ whole genome shotgun (WGS) entry which is preliminary data.</text>
</comment>
<evidence type="ECO:0000313" key="3">
    <source>
        <dbReference type="EMBL" id="MBD1386824.1"/>
    </source>
</evidence>
<feature type="signal peptide" evidence="1">
    <location>
        <begin position="1"/>
        <end position="26"/>
    </location>
</feature>
<gene>
    <name evidence="3" type="ORF">IDJ75_16185</name>
</gene>
<dbReference type="Pfam" id="PF07978">
    <property type="entry name" value="NIPSNAP"/>
    <property type="match status" value="1"/>
</dbReference>